<comment type="similarity">
    <text evidence="8">Belongs to the binding-protein-dependent transport system permease family.</text>
</comment>
<dbReference type="GO" id="GO:0043190">
    <property type="term" value="C:ATP-binding cassette (ABC) transporter complex"/>
    <property type="evidence" value="ECO:0007669"/>
    <property type="project" value="InterPro"/>
</dbReference>
<dbReference type="InterPro" id="IPR043429">
    <property type="entry name" value="ArtM/GltK/GlnP/TcyL/YhdX-like"/>
</dbReference>
<feature type="transmembrane region" description="Helical" evidence="8">
    <location>
        <begin position="204"/>
        <end position="226"/>
    </location>
</feature>
<dbReference type="Pfam" id="PF00528">
    <property type="entry name" value="BPD_transp_1"/>
    <property type="match status" value="1"/>
</dbReference>
<dbReference type="NCBIfam" id="TIGR01726">
    <property type="entry name" value="HEQRo_perm_3TM"/>
    <property type="match status" value="1"/>
</dbReference>
<dbReference type="PANTHER" id="PTHR30614:SF0">
    <property type="entry name" value="L-CYSTINE TRANSPORT SYSTEM PERMEASE PROTEIN TCYL"/>
    <property type="match status" value="1"/>
</dbReference>
<evidence type="ECO:0000256" key="8">
    <source>
        <dbReference type="RuleBase" id="RU363032"/>
    </source>
</evidence>
<dbReference type="OrthoDB" id="92598at2"/>
<dbReference type="CDD" id="cd06261">
    <property type="entry name" value="TM_PBP2"/>
    <property type="match status" value="1"/>
</dbReference>
<evidence type="ECO:0000256" key="2">
    <source>
        <dbReference type="ARBA" id="ARBA00022448"/>
    </source>
</evidence>
<evidence type="ECO:0000313" key="11">
    <source>
        <dbReference type="Proteomes" id="UP000284824"/>
    </source>
</evidence>
<accession>A0A438M224</accession>
<comment type="subcellular location">
    <subcellularLocation>
        <location evidence="1 8">Cell membrane</location>
        <topology evidence="1 8">Multi-pass membrane protein</topology>
    </subcellularLocation>
</comment>
<evidence type="ECO:0000313" key="10">
    <source>
        <dbReference type="EMBL" id="RVX39845.1"/>
    </source>
</evidence>
<dbReference type="PROSITE" id="PS50928">
    <property type="entry name" value="ABC_TM1"/>
    <property type="match status" value="1"/>
</dbReference>
<keyword evidence="5" id="KW-0029">Amino-acid transport</keyword>
<gene>
    <name evidence="10" type="ORF">EDD27_2219</name>
</gene>
<dbReference type="InterPro" id="IPR010065">
    <property type="entry name" value="AA_ABC_transptr_permease_3TM"/>
</dbReference>
<keyword evidence="3" id="KW-1003">Cell membrane</keyword>
<dbReference type="InterPro" id="IPR035906">
    <property type="entry name" value="MetI-like_sf"/>
</dbReference>
<keyword evidence="4 8" id="KW-0812">Transmembrane</keyword>
<evidence type="ECO:0000256" key="5">
    <source>
        <dbReference type="ARBA" id="ARBA00022970"/>
    </source>
</evidence>
<feature type="transmembrane region" description="Helical" evidence="8">
    <location>
        <begin position="93"/>
        <end position="114"/>
    </location>
</feature>
<organism evidence="10 11">
    <name type="scientific">Nonomuraea polychroma</name>
    <dbReference type="NCBI Taxonomy" id="46176"/>
    <lineage>
        <taxon>Bacteria</taxon>
        <taxon>Bacillati</taxon>
        <taxon>Actinomycetota</taxon>
        <taxon>Actinomycetes</taxon>
        <taxon>Streptosporangiales</taxon>
        <taxon>Streptosporangiaceae</taxon>
        <taxon>Nonomuraea</taxon>
    </lineage>
</organism>
<evidence type="ECO:0000256" key="3">
    <source>
        <dbReference type="ARBA" id="ARBA00022475"/>
    </source>
</evidence>
<evidence type="ECO:0000256" key="1">
    <source>
        <dbReference type="ARBA" id="ARBA00004651"/>
    </source>
</evidence>
<dbReference type="GO" id="GO:0006865">
    <property type="term" value="P:amino acid transport"/>
    <property type="evidence" value="ECO:0007669"/>
    <property type="project" value="UniProtKB-KW"/>
</dbReference>
<keyword evidence="6 8" id="KW-1133">Transmembrane helix</keyword>
<evidence type="ECO:0000256" key="4">
    <source>
        <dbReference type="ARBA" id="ARBA00022692"/>
    </source>
</evidence>
<dbReference type="GO" id="GO:0022857">
    <property type="term" value="F:transmembrane transporter activity"/>
    <property type="evidence" value="ECO:0007669"/>
    <property type="project" value="InterPro"/>
</dbReference>
<keyword evidence="7 8" id="KW-0472">Membrane</keyword>
<evidence type="ECO:0000256" key="6">
    <source>
        <dbReference type="ARBA" id="ARBA00022989"/>
    </source>
</evidence>
<sequence>MSFDPAFFWDALLRPSGPFLEGLWRTVYISVLAQFLAVIIGLGVALMRRSRRRWVTAVAGFYIWILRGTPLLVQLVLVYNGMAAAEIYSFSDVTLLGVTVTGVFQAALVTLAVNESAYMAEIIRAGIDSVGKGQTEAALAIGMTPRSAMRWIILPQALRFIVPPLGNNFNAMMKTTSILSVIGVDELFLNTQAISSTTFRTFEVFIVAALYYLMLTTLWSFVQAWIEGRLSASAGVSRPPTIRQRLFGGGRAVVRAEAP</sequence>
<comment type="caution">
    <text evidence="10">The sequence shown here is derived from an EMBL/GenBank/DDBJ whole genome shotgun (WGS) entry which is preliminary data.</text>
</comment>
<dbReference type="AlphaFoldDB" id="A0A438M224"/>
<dbReference type="Gene3D" id="1.10.3720.10">
    <property type="entry name" value="MetI-like"/>
    <property type="match status" value="1"/>
</dbReference>
<dbReference type="FunFam" id="1.10.3720.10:FF:000033">
    <property type="entry name" value="Polar amino acid ABC transporter permease"/>
    <property type="match status" value="1"/>
</dbReference>
<reference evidence="10 11" key="1">
    <citation type="submission" date="2019-01" db="EMBL/GenBank/DDBJ databases">
        <title>Sequencing the genomes of 1000 actinobacteria strains.</title>
        <authorList>
            <person name="Klenk H.-P."/>
        </authorList>
    </citation>
    <scope>NUCLEOTIDE SEQUENCE [LARGE SCALE GENOMIC DNA]</scope>
    <source>
        <strain evidence="10 11">DSM 43925</strain>
    </source>
</reference>
<dbReference type="Proteomes" id="UP000284824">
    <property type="component" value="Unassembled WGS sequence"/>
</dbReference>
<dbReference type="InterPro" id="IPR000515">
    <property type="entry name" value="MetI-like"/>
</dbReference>
<feature type="transmembrane region" description="Helical" evidence="8">
    <location>
        <begin position="27"/>
        <end position="47"/>
    </location>
</feature>
<dbReference type="PANTHER" id="PTHR30614">
    <property type="entry name" value="MEMBRANE COMPONENT OF AMINO ACID ABC TRANSPORTER"/>
    <property type="match status" value="1"/>
</dbReference>
<keyword evidence="2 8" id="KW-0813">Transport</keyword>
<dbReference type="EMBL" id="SAUN01000001">
    <property type="protein sequence ID" value="RVX39845.1"/>
    <property type="molecule type" value="Genomic_DNA"/>
</dbReference>
<proteinExistence type="inferred from homology"/>
<evidence type="ECO:0000259" key="9">
    <source>
        <dbReference type="PROSITE" id="PS50928"/>
    </source>
</evidence>
<protein>
    <submittedName>
        <fullName evidence="10">Amino acid ABC transporter membrane protein (PAAT family)</fullName>
    </submittedName>
</protein>
<feature type="transmembrane region" description="Helical" evidence="8">
    <location>
        <begin position="54"/>
        <end position="73"/>
    </location>
</feature>
<dbReference type="SUPFAM" id="SSF161098">
    <property type="entry name" value="MetI-like"/>
    <property type="match status" value="1"/>
</dbReference>
<dbReference type="RefSeq" id="WP_127932303.1">
    <property type="nucleotide sequence ID" value="NZ_SAUN01000001.1"/>
</dbReference>
<feature type="domain" description="ABC transmembrane type-1" evidence="9">
    <location>
        <begin position="23"/>
        <end position="223"/>
    </location>
</feature>
<name>A0A438M224_9ACTN</name>
<keyword evidence="11" id="KW-1185">Reference proteome</keyword>
<evidence type="ECO:0000256" key="7">
    <source>
        <dbReference type="ARBA" id="ARBA00023136"/>
    </source>
</evidence>